<evidence type="ECO:0000256" key="10">
    <source>
        <dbReference type="ARBA" id="ARBA00023065"/>
    </source>
</evidence>
<reference evidence="16 17" key="1">
    <citation type="submission" date="2014-02" db="EMBL/GenBank/DDBJ databases">
        <title>The Genome Sequence of Trichophyton rubrum (morphotype soudanense) CBS 452.61.</title>
        <authorList>
            <consortium name="The Broad Institute Genomics Platform"/>
            <person name="Cuomo C.A."/>
            <person name="White T.C."/>
            <person name="Graser Y."/>
            <person name="Martinez-Rossi N."/>
            <person name="Heitman J."/>
            <person name="Young S.K."/>
            <person name="Zeng Q."/>
            <person name="Gargeya S."/>
            <person name="Abouelleil A."/>
            <person name="Alvarado L."/>
            <person name="Chapman S.B."/>
            <person name="Gainer-Dewar J."/>
            <person name="Goldberg J."/>
            <person name="Griggs A."/>
            <person name="Gujja S."/>
            <person name="Hansen M."/>
            <person name="Howarth C."/>
            <person name="Imamovic A."/>
            <person name="Larimer J."/>
            <person name="Martinez D."/>
            <person name="Murphy C."/>
            <person name="Pearson M.D."/>
            <person name="Persinoti G."/>
            <person name="Poon T."/>
            <person name="Priest M."/>
            <person name="Roberts A.D."/>
            <person name="Saif S."/>
            <person name="Shea T.D."/>
            <person name="Sykes S.N."/>
            <person name="Wortman J."/>
            <person name="Nusbaum C."/>
            <person name="Birren B."/>
        </authorList>
    </citation>
    <scope>NUCLEOTIDE SEQUENCE [LARGE SCALE GENOMIC DNA]</scope>
    <source>
        <strain evidence="16 17">CBS 452.61</strain>
    </source>
</reference>
<evidence type="ECO:0000256" key="8">
    <source>
        <dbReference type="ARBA" id="ARBA00022989"/>
    </source>
</evidence>
<evidence type="ECO:0000256" key="7">
    <source>
        <dbReference type="ARBA" id="ARBA00022982"/>
    </source>
</evidence>
<dbReference type="GO" id="GO:0005886">
    <property type="term" value="C:plasma membrane"/>
    <property type="evidence" value="ECO:0007669"/>
    <property type="project" value="UniProtKB-SubCell"/>
</dbReference>
<organism evidence="16 17">
    <name type="scientific">Trichophyton soudanense CBS 452.61</name>
    <dbReference type="NCBI Taxonomy" id="1215331"/>
    <lineage>
        <taxon>Eukaryota</taxon>
        <taxon>Fungi</taxon>
        <taxon>Dikarya</taxon>
        <taxon>Ascomycota</taxon>
        <taxon>Pezizomycotina</taxon>
        <taxon>Eurotiomycetes</taxon>
        <taxon>Eurotiomycetidae</taxon>
        <taxon>Onygenales</taxon>
        <taxon>Arthrodermataceae</taxon>
        <taxon>Trichophyton</taxon>
    </lineage>
</organism>
<protein>
    <recommendedName>
        <fullName evidence="3">ferric-chelate reductase (NADPH)</fullName>
        <ecNumber evidence="3">1.16.1.9</ecNumber>
    </recommendedName>
</protein>
<feature type="domain" description="FAD-binding FR-type" evidence="15">
    <location>
        <begin position="310"/>
        <end position="446"/>
    </location>
</feature>
<dbReference type="InterPro" id="IPR013130">
    <property type="entry name" value="Fe3_Rdtase_TM_dom"/>
</dbReference>
<evidence type="ECO:0000256" key="11">
    <source>
        <dbReference type="ARBA" id="ARBA00023136"/>
    </source>
</evidence>
<proteinExistence type="inferred from homology"/>
<sequence length="599" mass="67862">MRSSLLLAPLLAGLAAAAYDKESSHHEEGPHIMTPQEVYDDKVARYYILSGGSVFAVILIWSAVIRMSAHIRRLTSLSNDTQRYFISAHSFWAWMKRHVMYAPLLWKRHNREYRLSTALNMGTLPTRFHTVLLLMVVGSNAYLCLHKLPFSSPEKEFLPSIRKRTGTMATVNLIPLVLMAGRNNPLIKLLDVSFDTWNLLHRWLGRIVVLESLAHTICWMVGKVHTDGWADLRESLGSSNLILTGIVATVCVVVISLHSVSVLRHAFYETFLHFHIVLVIVFLAFTWLHLVGYSQLKYLLGAVLLWAFERAWRIATIVYRNFLRGNTTATIEALPGEAMRVTLRVARPWTFRPGQHLYLYIPSVGWWTSHPFSVAWSDTEESDTDEKGLVMTKQDVLGLQHPTMSLVIRRRTGMTNKLYEKATENGATSVTLSAMVEGPYGAEHVLDSYGSVVLFAAGVGISHHVSYVRHLVAGFADGTVATRRLTLVWVIQSPEHLEWIRPWMTSILSMNRRREVLRIMLFITRPRNTKEIHSPSTTVQMFPGKPDIGTILDGEIEKQVGAMGVMVCGTGSLSDEIRFACRQRQTPTHVDFIEECFTW</sequence>
<dbReference type="Pfam" id="PF01794">
    <property type="entry name" value="Ferric_reduct"/>
    <property type="match status" value="1"/>
</dbReference>
<dbReference type="HOGENOM" id="CLU_010365_3_1_1"/>
<dbReference type="AlphaFoldDB" id="A0A022XH44"/>
<evidence type="ECO:0000256" key="9">
    <source>
        <dbReference type="ARBA" id="ARBA00023002"/>
    </source>
</evidence>
<feature type="transmembrane region" description="Helical" evidence="13">
    <location>
        <begin position="44"/>
        <end position="64"/>
    </location>
</feature>
<evidence type="ECO:0000313" key="17">
    <source>
        <dbReference type="Proteomes" id="UP000023623"/>
    </source>
</evidence>
<dbReference type="GO" id="GO:0015677">
    <property type="term" value="P:copper ion import"/>
    <property type="evidence" value="ECO:0007669"/>
    <property type="project" value="TreeGrafter"/>
</dbReference>
<dbReference type="EMBL" id="KK208924">
    <property type="protein sequence ID" value="EZF69799.1"/>
    <property type="molecule type" value="Genomic_DNA"/>
</dbReference>
<feature type="signal peptide" evidence="14">
    <location>
        <begin position="1"/>
        <end position="17"/>
    </location>
</feature>
<dbReference type="Proteomes" id="UP000023623">
    <property type="component" value="Unassembled WGS sequence"/>
</dbReference>
<evidence type="ECO:0000256" key="3">
    <source>
        <dbReference type="ARBA" id="ARBA00012668"/>
    </source>
</evidence>
<dbReference type="OrthoDB" id="4494341at2759"/>
<dbReference type="InterPro" id="IPR013121">
    <property type="entry name" value="Fe_red_NAD-bd_6"/>
</dbReference>
<keyword evidence="14" id="KW-0732">Signal</keyword>
<dbReference type="Gene3D" id="3.40.50.80">
    <property type="entry name" value="Nucleotide-binding domain of ferredoxin-NADP reductase (FNR) module"/>
    <property type="match status" value="1"/>
</dbReference>
<dbReference type="PANTHER" id="PTHR32361">
    <property type="entry name" value="FERRIC/CUPRIC REDUCTASE TRANSMEMBRANE COMPONENT"/>
    <property type="match status" value="1"/>
</dbReference>
<evidence type="ECO:0000256" key="13">
    <source>
        <dbReference type="SAM" id="Phobius"/>
    </source>
</evidence>
<feature type="chain" id="PRO_5001511700" description="ferric-chelate reductase (NADPH)" evidence="14">
    <location>
        <begin position="18"/>
        <end position="599"/>
    </location>
</feature>
<feature type="transmembrane region" description="Helical" evidence="13">
    <location>
        <begin position="126"/>
        <end position="145"/>
    </location>
</feature>
<gene>
    <name evidence="16" type="ORF">H105_07793</name>
</gene>
<dbReference type="InterPro" id="IPR051410">
    <property type="entry name" value="Ferric/Cupric_Reductase"/>
</dbReference>
<evidence type="ECO:0000256" key="2">
    <source>
        <dbReference type="ARBA" id="ARBA00006278"/>
    </source>
</evidence>
<comment type="catalytic activity">
    <reaction evidence="12">
        <text>2 a Fe(II)-siderophore + NADP(+) + H(+) = 2 a Fe(III)-siderophore + NADPH</text>
        <dbReference type="Rhea" id="RHEA:28795"/>
        <dbReference type="Rhea" id="RHEA-COMP:11342"/>
        <dbReference type="Rhea" id="RHEA-COMP:11344"/>
        <dbReference type="ChEBI" id="CHEBI:15378"/>
        <dbReference type="ChEBI" id="CHEBI:29033"/>
        <dbReference type="ChEBI" id="CHEBI:29034"/>
        <dbReference type="ChEBI" id="CHEBI:57783"/>
        <dbReference type="ChEBI" id="CHEBI:58349"/>
        <dbReference type="EC" id="1.16.1.9"/>
    </reaction>
</comment>
<dbReference type="InterPro" id="IPR039261">
    <property type="entry name" value="FNR_nucleotide-bd"/>
</dbReference>
<dbReference type="CDD" id="cd06186">
    <property type="entry name" value="NOX_Duox_like_FAD_NADP"/>
    <property type="match status" value="1"/>
</dbReference>
<comment type="similarity">
    <text evidence="2">Belongs to the ferric reductase (FRE) family.</text>
</comment>
<keyword evidence="17" id="KW-1185">Reference proteome</keyword>
<keyword evidence="6 13" id="KW-0812">Transmembrane</keyword>
<dbReference type="GO" id="GO:0006879">
    <property type="term" value="P:intracellular iron ion homeostasis"/>
    <property type="evidence" value="ECO:0007669"/>
    <property type="project" value="TreeGrafter"/>
</dbReference>
<evidence type="ECO:0000256" key="5">
    <source>
        <dbReference type="ARBA" id="ARBA00022475"/>
    </source>
</evidence>
<evidence type="ECO:0000259" key="15">
    <source>
        <dbReference type="PROSITE" id="PS51384"/>
    </source>
</evidence>
<feature type="transmembrane region" description="Helical" evidence="13">
    <location>
        <begin position="272"/>
        <end position="291"/>
    </location>
</feature>
<name>A0A022XH44_TRISD</name>
<keyword evidence="7" id="KW-0249">Electron transport</keyword>
<accession>A0A022XH44</accession>
<dbReference type="SUPFAM" id="SSF63380">
    <property type="entry name" value="Riboflavin synthase domain-like"/>
    <property type="match status" value="1"/>
</dbReference>
<dbReference type="PANTHER" id="PTHR32361:SF24">
    <property type="entry name" value="REDUCTASE, PUTATIVE (AFU_ORTHOLOGUE AFUA_3G10820)-RELATED"/>
    <property type="match status" value="1"/>
</dbReference>
<evidence type="ECO:0000256" key="6">
    <source>
        <dbReference type="ARBA" id="ARBA00022692"/>
    </source>
</evidence>
<dbReference type="Pfam" id="PF08030">
    <property type="entry name" value="NAD_binding_6"/>
    <property type="match status" value="1"/>
</dbReference>
<dbReference type="PROSITE" id="PS51384">
    <property type="entry name" value="FAD_FR"/>
    <property type="match status" value="1"/>
</dbReference>
<evidence type="ECO:0000256" key="4">
    <source>
        <dbReference type="ARBA" id="ARBA00022448"/>
    </source>
</evidence>
<keyword evidence="10" id="KW-0406">Ion transport</keyword>
<comment type="subcellular location">
    <subcellularLocation>
        <location evidence="1">Cell membrane</location>
        <topology evidence="1">Multi-pass membrane protein</topology>
    </subcellularLocation>
</comment>
<dbReference type="Pfam" id="PF08022">
    <property type="entry name" value="FAD_binding_8"/>
    <property type="match status" value="1"/>
</dbReference>
<dbReference type="EC" id="1.16.1.9" evidence="3"/>
<keyword evidence="8 13" id="KW-1133">Transmembrane helix</keyword>
<evidence type="ECO:0000256" key="14">
    <source>
        <dbReference type="SAM" id="SignalP"/>
    </source>
</evidence>
<keyword evidence="9" id="KW-0560">Oxidoreductase</keyword>
<dbReference type="FunFam" id="3.40.50.80:FF:000023">
    <property type="entry name" value="Putative ferric-chelate reductase"/>
    <property type="match status" value="1"/>
</dbReference>
<evidence type="ECO:0000256" key="12">
    <source>
        <dbReference type="ARBA" id="ARBA00048483"/>
    </source>
</evidence>
<feature type="transmembrane region" description="Helical" evidence="13">
    <location>
        <begin position="241"/>
        <end position="260"/>
    </location>
</feature>
<keyword evidence="5" id="KW-1003">Cell membrane</keyword>
<dbReference type="GO" id="GO:0052851">
    <property type="term" value="F:ferric-chelate reductase (NADPH) activity"/>
    <property type="evidence" value="ECO:0007669"/>
    <property type="project" value="UniProtKB-EC"/>
</dbReference>
<dbReference type="SUPFAM" id="SSF52343">
    <property type="entry name" value="Ferredoxin reductase-like, C-terminal NADP-linked domain"/>
    <property type="match status" value="1"/>
</dbReference>
<dbReference type="SFLD" id="SFLDS00052">
    <property type="entry name" value="Ferric_Reductase_Domain"/>
    <property type="match status" value="1"/>
</dbReference>
<evidence type="ECO:0000256" key="1">
    <source>
        <dbReference type="ARBA" id="ARBA00004651"/>
    </source>
</evidence>
<dbReference type="InterPro" id="IPR017927">
    <property type="entry name" value="FAD-bd_FR_type"/>
</dbReference>
<dbReference type="InterPro" id="IPR013112">
    <property type="entry name" value="FAD-bd_8"/>
</dbReference>
<keyword evidence="11 13" id="KW-0472">Membrane</keyword>
<dbReference type="SFLD" id="SFLDG01168">
    <property type="entry name" value="Ferric_reductase_subgroup_(FRE"/>
    <property type="match status" value="1"/>
</dbReference>
<evidence type="ECO:0000313" key="16">
    <source>
        <dbReference type="EMBL" id="EZF69799.1"/>
    </source>
</evidence>
<keyword evidence="4" id="KW-0813">Transport</keyword>
<dbReference type="InterPro" id="IPR017938">
    <property type="entry name" value="Riboflavin_synthase-like_b-brl"/>
</dbReference>
<dbReference type="GO" id="GO:0006826">
    <property type="term" value="P:iron ion transport"/>
    <property type="evidence" value="ECO:0007669"/>
    <property type="project" value="TreeGrafter"/>
</dbReference>